<dbReference type="InterPro" id="IPR017907">
    <property type="entry name" value="Znf_RING_CS"/>
</dbReference>
<protein>
    <recommendedName>
        <fullName evidence="5">Zinc finger C3HC4 RING-type domain-containing protein</fullName>
    </recommendedName>
</protein>
<feature type="domain" description="Zinc finger C3HC4 RING-type" evidence="5">
    <location>
        <begin position="271"/>
        <end position="307"/>
    </location>
</feature>
<dbReference type="Proteomes" id="UP000183809">
    <property type="component" value="Unassembled WGS sequence"/>
</dbReference>
<dbReference type="PROSITE" id="PS00518">
    <property type="entry name" value="ZF_RING_1"/>
    <property type="match status" value="1"/>
</dbReference>
<feature type="compositionally biased region" description="Low complexity" evidence="4">
    <location>
        <begin position="70"/>
        <end position="89"/>
    </location>
</feature>
<evidence type="ECO:0000256" key="3">
    <source>
        <dbReference type="ARBA" id="ARBA00022833"/>
    </source>
</evidence>
<comment type="caution">
    <text evidence="6">The sequence shown here is derived from an EMBL/GenBank/DDBJ whole genome shotgun (WGS) entry which is preliminary data.</text>
</comment>
<organism evidence="6 7">
    <name type="scientific">Diplodia corticola</name>
    <dbReference type="NCBI Taxonomy" id="236234"/>
    <lineage>
        <taxon>Eukaryota</taxon>
        <taxon>Fungi</taxon>
        <taxon>Dikarya</taxon>
        <taxon>Ascomycota</taxon>
        <taxon>Pezizomycotina</taxon>
        <taxon>Dothideomycetes</taxon>
        <taxon>Dothideomycetes incertae sedis</taxon>
        <taxon>Botryosphaeriales</taxon>
        <taxon>Botryosphaeriaceae</taxon>
        <taxon>Diplodia</taxon>
    </lineage>
</organism>
<dbReference type="OrthoDB" id="10515763at2759"/>
<dbReference type="Pfam" id="PF00097">
    <property type="entry name" value="zf-C3HC4"/>
    <property type="match status" value="1"/>
</dbReference>
<keyword evidence="7" id="KW-1185">Reference proteome</keyword>
<reference evidence="6 7" key="1">
    <citation type="submission" date="2016-10" db="EMBL/GenBank/DDBJ databases">
        <title>Proteomics and genomics reveal pathogen-plant mechanisms compatible with a hemibiotrophic lifestyle of Diplodia corticola.</title>
        <authorList>
            <person name="Fernandes I."/>
            <person name="De Jonge R."/>
            <person name="Van De Peer Y."/>
            <person name="Devreese B."/>
            <person name="Alves A."/>
            <person name="Esteves A.C."/>
        </authorList>
    </citation>
    <scope>NUCLEOTIDE SEQUENCE [LARGE SCALE GENOMIC DNA]</scope>
    <source>
        <strain evidence="6 7">CBS 112549</strain>
    </source>
</reference>
<keyword evidence="1" id="KW-0479">Metal-binding</keyword>
<feature type="region of interest" description="Disordered" evidence="4">
    <location>
        <begin position="33"/>
        <end position="99"/>
    </location>
</feature>
<evidence type="ECO:0000256" key="1">
    <source>
        <dbReference type="ARBA" id="ARBA00022723"/>
    </source>
</evidence>
<dbReference type="InterPro" id="IPR018957">
    <property type="entry name" value="Znf_C3HC4_RING-type"/>
</dbReference>
<sequence length="319" mass="34400">MPPPLSLSYTTNFCTLTRNRAVELTMDPRQSYLSLSTTTPPQSCVSTPSDSSTSSATPLGPEAATTNSGTDSVNNVDTTNTNSDMSSNSQLSTNLPTHGRASPLAITIHETKYTTHTGYIVDIAARPALELSAMKGTFHWRALALVRRAIEFHMGLLRGDDDNDEDGIDRGMKEKARTFVDGVGDIVVGRLGGEILIAPAQLLRLKAVINYLTPDNLLATMAWIESHEMARVAVGLETGNLGMNQQWCGNCARLFYIAAGDGGRISPGAFAKDPMGIKECGHVMCKGCVVNWLHDVTAKGRKGTQPCCVRFRAFDEATF</sequence>
<keyword evidence="3" id="KW-0862">Zinc</keyword>
<proteinExistence type="predicted"/>
<feature type="compositionally biased region" description="Low complexity" evidence="4">
    <location>
        <begin position="41"/>
        <end position="58"/>
    </location>
</feature>
<evidence type="ECO:0000313" key="6">
    <source>
        <dbReference type="EMBL" id="OJD30222.1"/>
    </source>
</evidence>
<evidence type="ECO:0000313" key="7">
    <source>
        <dbReference type="Proteomes" id="UP000183809"/>
    </source>
</evidence>
<dbReference type="RefSeq" id="XP_020126482.1">
    <property type="nucleotide sequence ID" value="XM_020278190.1"/>
</dbReference>
<keyword evidence="2" id="KW-0863">Zinc-finger</keyword>
<dbReference type="GeneID" id="31018451"/>
<dbReference type="EMBL" id="MNUE01000064">
    <property type="protein sequence ID" value="OJD30222.1"/>
    <property type="molecule type" value="Genomic_DNA"/>
</dbReference>
<evidence type="ECO:0000256" key="4">
    <source>
        <dbReference type="SAM" id="MobiDB-lite"/>
    </source>
</evidence>
<gene>
    <name evidence="6" type="ORF">BKCO1_6400037</name>
</gene>
<dbReference type="AlphaFoldDB" id="A0A1J9QMW3"/>
<accession>A0A1J9QMW3</accession>
<evidence type="ECO:0000256" key="2">
    <source>
        <dbReference type="ARBA" id="ARBA00022771"/>
    </source>
</evidence>
<name>A0A1J9QMW3_9PEZI</name>
<dbReference type="GO" id="GO:0008270">
    <property type="term" value="F:zinc ion binding"/>
    <property type="evidence" value="ECO:0007669"/>
    <property type="project" value="UniProtKB-KW"/>
</dbReference>
<evidence type="ECO:0000259" key="5">
    <source>
        <dbReference type="Pfam" id="PF00097"/>
    </source>
</evidence>